<reference evidence="2 3" key="1">
    <citation type="submission" date="2021-03" db="EMBL/GenBank/DDBJ databases">
        <title>Novel species identification of genus Shewanella.</title>
        <authorList>
            <person name="Liu G."/>
            <person name="Zhang Q."/>
        </authorList>
    </citation>
    <scope>NUCLEOTIDE SEQUENCE [LARGE SCALE GENOMIC DNA]</scope>
    <source>
        <strain evidence="2 3">FJAT-51800</strain>
    </source>
</reference>
<dbReference type="PIRSF" id="PIRSF029393">
    <property type="entry name" value="UCP029393"/>
    <property type="match status" value="1"/>
</dbReference>
<dbReference type="InterPro" id="IPR022584">
    <property type="entry name" value="DUF2937"/>
</dbReference>
<name>A0ABX7QV54_9GAMM</name>
<evidence type="ECO:0000256" key="1">
    <source>
        <dbReference type="SAM" id="Phobius"/>
    </source>
</evidence>
<proteinExistence type="predicted"/>
<evidence type="ECO:0000313" key="3">
    <source>
        <dbReference type="Proteomes" id="UP000662770"/>
    </source>
</evidence>
<keyword evidence="1" id="KW-0472">Membrane</keyword>
<dbReference type="Pfam" id="PF11157">
    <property type="entry name" value="DUF2937"/>
    <property type="match status" value="1"/>
</dbReference>
<keyword evidence="1" id="KW-0812">Transmembrane</keyword>
<evidence type="ECO:0000313" key="2">
    <source>
        <dbReference type="EMBL" id="QSX35367.1"/>
    </source>
</evidence>
<dbReference type="EMBL" id="CP071503">
    <property type="protein sequence ID" value="QSX35367.1"/>
    <property type="molecule type" value="Genomic_DNA"/>
</dbReference>
<protein>
    <submittedName>
        <fullName evidence="2">DUF2937 family protein</fullName>
    </submittedName>
</protein>
<organism evidence="2 3">
    <name type="scientific">Shewanella avicenniae</name>
    <dbReference type="NCBI Taxonomy" id="2814294"/>
    <lineage>
        <taxon>Bacteria</taxon>
        <taxon>Pseudomonadati</taxon>
        <taxon>Pseudomonadota</taxon>
        <taxon>Gammaproteobacteria</taxon>
        <taxon>Alteromonadales</taxon>
        <taxon>Shewanellaceae</taxon>
        <taxon>Shewanella</taxon>
    </lineage>
</organism>
<keyword evidence="3" id="KW-1185">Reference proteome</keyword>
<gene>
    <name evidence="2" type="ORF">JYB87_00525</name>
</gene>
<dbReference type="InterPro" id="IPR016917">
    <property type="entry name" value="UCP029393"/>
</dbReference>
<sequence>MIKLLRDYLRLLLFGLGVLAGIQVPGFVDQYQKSVQAHLAEVSQQLAGFQRDADRYFNGNLEQLISHYGNSNDPVFSAGGSNIGAIAQRQLQLSRAVQGFEGAYWHPYRELLLNPLPDIRAEVWQHFSYQLLLKPEAIAFGLLAGLLTAMFIEALLSACFWCTIKGVARVYRRSPSP</sequence>
<dbReference type="Proteomes" id="UP000662770">
    <property type="component" value="Chromosome"/>
</dbReference>
<keyword evidence="1" id="KW-1133">Transmembrane helix</keyword>
<accession>A0ABX7QV54</accession>
<feature type="transmembrane region" description="Helical" evidence="1">
    <location>
        <begin position="137"/>
        <end position="164"/>
    </location>
</feature>